<dbReference type="AlphaFoldDB" id="A0A564WA56"/>
<accession>A0A564WA56</accession>
<keyword evidence="2" id="KW-1185">Reference proteome</keyword>
<evidence type="ECO:0000313" key="1">
    <source>
        <dbReference type="EMBL" id="VUX45370.1"/>
    </source>
</evidence>
<organism evidence="1 2">
    <name type="scientific">Candidatus Defluviicoccus seviourii</name>
    <dbReference type="NCBI Taxonomy" id="2565273"/>
    <lineage>
        <taxon>Bacteria</taxon>
        <taxon>Pseudomonadati</taxon>
        <taxon>Pseudomonadota</taxon>
        <taxon>Alphaproteobacteria</taxon>
        <taxon>Rhodospirillales</taxon>
        <taxon>Rhodospirillaceae</taxon>
        <taxon>Defluviicoccus</taxon>
    </lineage>
</organism>
<name>A0A564WA56_9PROT</name>
<dbReference type="EMBL" id="UXAT02000003">
    <property type="protein sequence ID" value="VUX45370.1"/>
    <property type="molecule type" value="Genomic_DNA"/>
</dbReference>
<proteinExistence type="predicted"/>
<protein>
    <submittedName>
        <fullName evidence="1">Uncharacterized protein</fullName>
    </submittedName>
</protein>
<dbReference type="Proteomes" id="UP000326641">
    <property type="component" value="Unassembled WGS sequence"/>
</dbReference>
<gene>
    <name evidence="1" type="ORF">DF3PA_110104</name>
</gene>
<reference evidence="1" key="1">
    <citation type="submission" date="2018-11" db="EMBL/GenBank/DDBJ databases">
        <authorList>
            <person name="Onetto C."/>
        </authorList>
    </citation>
    <scope>NUCLEOTIDE SEQUENCE [LARGE SCALE GENOMIC DNA]</scope>
</reference>
<sequence length="78" mass="8568">MPPNFLTSRGMGLNTDPELREIHARGLSLTINEPSQGRTGRIPERVACLCTSPRYWGAFRDASAAIRRIDVGVIGESQ</sequence>
<evidence type="ECO:0000313" key="2">
    <source>
        <dbReference type="Proteomes" id="UP000326641"/>
    </source>
</evidence>
<comment type="caution">
    <text evidence="1">The sequence shown here is derived from an EMBL/GenBank/DDBJ whole genome shotgun (WGS) entry which is preliminary data.</text>
</comment>